<evidence type="ECO:0000313" key="1">
    <source>
        <dbReference type="EMBL" id="KAK1440497.1"/>
    </source>
</evidence>
<dbReference type="Proteomes" id="UP001229421">
    <property type="component" value="Unassembled WGS sequence"/>
</dbReference>
<comment type="caution">
    <text evidence="1">The sequence shown here is derived from an EMBL/GenBank/DDBJ whole genome shotgun (WGS) entry which is preliminary data.</text>
</comment>
<protein>
    <submittedName>
        <fullName evidence="1">Uncharacterized protein</fullName>
    </submittedName>
</protein>
<sequence length="81" mass="8580">MKATTICSALSICCAFTSPRMEIPAYATVAEINDAYSDFDGRGGESLCSATGGQTMPISRVLDDCKRGEGKEEDEAATTFD</sequence>
<proteinExistence type="predicted"/>
<gene>
    <name evidence="1" type="ORF">QVD17_06325</name>
</gene>
<organism evidence="1 2">
    <name type="scientific">Tagetes erecta</name>
    <name type="common">African marigold</name>
    <dbReference type="NCBI Taxonomy" id="13708"/>
    <lineage>
        <taxon>Eukaryota</taxon>
        <taxon>Viridiplantae</taxon>
        <taxon>Streptophyta</taxon>
        <taxon>Embryophyta</taxon>
        <taxon>Tracheophyta</taxon>
        <taxon>Spermatophyta</taxon>
        <taxon>Magnoliopsida</taxon>
        <taxon>eudicotyledons</taxon>
        <taxon>Gunneridae</taxon>
        <taxon>Pentapetalae</taxon>
        <taxon>asterids</taxon>
        <taxon>campanulids</taxon>
        <taxon>Asterales</taxon>
        <taxon>Asteraceae</taxon>
        <taxon>Asteroideae</taxon>
        <taxon>Heliantheae alliance</taxon>
        <taxon>Tageteae</taxon>
        <taxon>Tagetes</taxon>
    </lineage>
</organism>
<name>A0AAD8LFF0_TARER</name>
<accession>A0AAD8LFF0</accession>
<reference evidence="1" key="1">
    <citation type="journal article" date="2023" name="bioRxiv">
        <title>Improved chromosome-level genome assembly for marigold (Tagetes erecta).</title>
        <authorList>
            <person name="Jiang F."/>
            <person name="Yuan L."/>
            <person name="Wang S."/>
            <person name="Wang H."/>
            <person name="Xu D."/>
            <person name="Wang A."/>
            <person name="Fan W."/>
        </authorList>
    </citation>
    <scope>NUCLEOTIDE SEQUENCE</scope>
    <source>
        <strain evidence="1">WSJ</strain>
        <tissue evidence="1">Leaf</tissue>
    </source>
</reference>
<keyword evidence="2" id="KW-1185">Reference proteome</keyword>
<dbReference type="EMBL" id="JAUHHV010000001">
    <property type="protein sequence ID" value="KAK1440497.1"/>
    <property type="molecule type" value="Genomic_DNA"/>
</dbReference>
<evidence type="ECO:0000313" key="2">
    <source>
        <dbReference type="Proteomes" id="UP001229421"/>
    </source>
</evidence>
<dbReference type="AlphaFoldDB" id="A0AAD8LFF0"/>